<dbReference type="Proteomes" id="UP000465062">
    <property type="component" value="Chromosome"/>
</dbReference>
<keyword evidence="2" id="KW-0808">Transferase</keyword>
<dbReference type="AlphaFoldDB" id="A0A6I6URL4"/>
<accession>A0A6I6URL4</accession>
<dbReference type="KEGG" id="bvq:FHE72_17100"/>
<dbReference type="EMBL" id="CP047394">
    <property type="protein sequence ID" value="QHE62549.1"/>
    <property type="molecule type" value="Genomic_DNA"/>
</dbReference>
<dbReference type="GO" id="GO:0016740">
    <property type="term" value="F:transferase activity"/>
    <property type="evidence" value="ECO:0007669"/>
    <property type="project" value="UniProtKB-KW"/>
</dbReference>
<proteinExistence type="predicted"/>
<gene>
    <name evidence="2" type="ORF">FHE72_17100</name>
</gene>
<dbReference type="Gene3D" id="3.90.1200.10">
    <property type="match status" value="1"/>
</dbReference>
<reference evidence="2 3" key="1">
    <citation type="submission" date="2019-06" db="EMBL/GenBank/DDBJ databases">
        <title>An operon consisting of a P-type ATPase gene and a transcriptional regular gene given the different cadmium resistance in Bacillus vietamensis 151-6 and Bacillus marisflavi 151-25.</title>
        <authorList>
            <person name="Yu X."/>
        </authorList>
    </citation>
    <scope>NUCLEOTIDE SEQUENCE [LARGE SCALE GENOMIC DNA]</scope>
    <source>
        <strain evidence="2 3">151-6</strain>
    </source>
</reference>
<dbReference type="InterPro" id="IPR011009">
    <property type="entry name" value="Kinase-like_dom_sf"/>
</dbReference>
<organism evidence="2 3">
    <name type="scientific">Rossellomorea vietnamensis</name>
    <dbReference type="NCBI Taxonomy" id="218284"/>
    <lineage>
        <taxon>Bacteria</taxon>
        <taxon>Bacillati</taxon>
        <taxon>Bacillota</taxon>
        <taxon>Bacilli</taxon>
        <taxon>Bacillales</taxon>
        <taxon>Bacillaceae</taxon>
        <taxon>Rossellomorea</taxon>
    </lineage>
</organism>
<name>A0A6I6URL4_9BACI</name>
<protein>
    <submittedName>
        <fullName evidence="2">Phosphotransferase</fullName>
    </submittedName>
</protein>
<evidence type="ECO:0000259" key="1">
    <source>
        <dbReference type="Pfam" id="PF01636"/>
    </source>
</evidence>
<feature type="domain" description="Aminoglycoside phosphotransferase" evidence="1">
    <location>
        <begin position="64"/>
        <end position="252"/>
    </location>
</feature>
<dbReference type="Pfam" id="PF01636">
    <property type="entry name" value="APH"/>
    <property type="match status" value="1"/>
</dbReference>
<dbReference type="InterPro" id="IPR051678">
    <property type="entry name" value="AGP_Transferase"/>
</dbReference>
<sequence>MNVAVHKTVEQLIKKNKRKGTEIEIKNLQTNNDGFNNNIAMFHLTYFHDEGVFSEGVVLKEFSEIRKLTKELKLLRSNSVNSFISTPTVYFVDIEKGIMLMEFVEGDTLDRYITSDSADKELAFGKFGATLAQIHSICTEEVHNDIDFRQKKDIHFYIESLKNRVSKFENSIYVNSLQNISKQFRDVAFTEALNHGDYHFGNTILTNENILYILDWEKAFIGDPRFDIAKSLTFGYSWYGVCFKEMILDAYQSIINKKIEHLECFEALSSFDSFTKVVPLIQGADDSHIRDRSFEWLKRRYELFVKHNGTRIKEAEEYLLSKGLSSSIL</sequence>
<evidence type="ECO:0000313" key="2">
    <source>
        <dbReference type="EMBL" id="QHE62549.1"/>
    </source>
</evidence>
<evidence type="ECO:0000313" key="3">
    <source>
        <dbReference type="Proteomes" id="UP000465062"/>
    </source>
</evidence>
<dbReference type="SUPFAM" id="SSF56112">
    <property type="entry name" value="Protein kinase-like (PK-like)"/>
    <property type="match status" value="1"/>
</dbReference>
<dbReference type="PANTHER" id="PTHR21310">
    <property type="entry name" value="AMINOGLYCOSIDE PHOSPHOTRANSFERASE-RELATED-RELATED"/>
    <property type="match status" value="1"/>
</dbReference>
<dbReference type="RefSeq" id="WP_159362454.1">
    <property type="nucleotide sequence ID" value="NZ_CP047394.1"/>
</dbReference>
<dbReference type="InterPro" id="IPR002575">
    <property type="entry name" value="Aminoglycoside_PTrfase"/>
</dbReference>